<comment type="caution">
    <text evidence="1">The sequence shown here is derived from an EMBL/GenBank/DDBJ whole genome shotgun (WGS) entry which is preliminary data.</text>
</comment>
<organism evidence="1">
    <name type="scientific">marine sediment metagenome</name>
    <dbReference type="NCBI Taxonomy" id="412755"/>
    <lineage>
        <taxon>unclassified sequences</taxon>
        <taxon>metagenomes</taxon>
        <taxon>ecological metagenomes</taxon>
    </lineage>
</organism>
<accession>A0A0F9A0T9</accession>
<name>A0A0F9A0T9_9ZZZZ</name>
<sequence>HDLAHGDGRLSNLYGRVPAVHRYSGYGSDTEAKDPADLAREIMGKIVDELISLPKIRRSQQLRIDIAKL</sequence>
<dbReference type="EMBL" id="LAZR01057348">
    <property type="protein sequence ID" value="KKK72239.1"/>
    <property type="molecule type" value="Genomic_DNA"/>
</dbReference>
<protein>
    <submittedName>
        <fullName evidence="1">Uncharacterized protein</fullName>
    </submittedName>
</protein>
<feature type="non-terminal residue" evidence="1">
    <location>
        <position position="1"/>
    </location>
</feature>
<gene>
    <name evidence="1" type="ORF">LCGC14_2905840</name>
</gene>
<reference evidence="1" key="1">
    <citation type="journal article" date="2015" name="Nature">
        <title>Complex archaea that bridge the gap between prokaryotes and eukaryotes.</title>
        <authorList>
            <person name="Spang A."/>
            <person name="Saw J.H."/>
            <person name="Jorgensen S.L."/>
            <person name="Zaremba-Niedzwiedzka K."/>
            <person name="Martijn J."/>
            <person name="Lind A.E."/>
            <person name="van Eijk R."/>
            <person name="Schleper C."/>
            <person name="Guy L."/>
            <person name="Ettema T.J."/>
        </authorList>
    </citation>
    <scope>NUCLEOTIDE SEQUENCE</scope>
</reference>
<evidence type="ECO:0000313" key="1">
    <source>
        <dbReference type="EMBL" id="KKK72239.1"/>
    </source>
</evidence>
<dbReference type="AlphaFoldDB" id="A0A0F9A0T9"/>
<proteinExistence type="predicted"/>